<name>A0ABS1FUG1_9FLAO</name>
<reference evidence="3" key="1">
    <citation type="submission" date="2021-01" db="EMBL/GenBank/DDBJ databases">
        <title>Genome public.</title>
        <authorList>
            <person name="Liu C."/>
            <person name="Sun Q."/>
        </authorList>
    </citation>
    <scope>NUCLEOTIDE SEQUENCE [LARGE SCALE GENOMIC DNA]</scope>
    <source>
        <strain evidence="3">YIM B02567</strain>
    </source>
</reference>
<protein>
    <submittedName>
        <fullName evidence="2">Serine hydrolase</fullName>
    </submittedName>
</protein>
<dbReference type="GO" id="GO:0016787">
    <property type="term" value="F:hydrolase activity"/>
    <property type="evidence" value="ECO:0007669"/>
    <property type="project" value="UniProtKB-KW"/>
</dbReference>
<dbReference type="Pfam" id="PF00144">
    <property type="entry name" value="Beta-lactamase"/>
    <property type="match status" value="1"/>
</dbReference>
<dbReference type="InterPro" id="IPR012338">
    <property type="entry name" value="Beta-lactam/transpept-like"/>
</dbReference>
<organism evidence="2 3">
    <name type="scientific">Chryseobacterium paridis</name>
    <dbReference type="NCBI Taxonomy" id="2800328"/>
    <lineage>
        <taxon>Bacteria</taxon>
        <taxon>Pseudomonadati</taxon>
        <taxon>Bacteroidota</taxon>
        <taxon>Flavobacteriia</taxon>
        <taxon>Flavobacteriales</taxon>
        <taxon>Weeksellaceae</taxon>
        <taxon>Chryseobacterium group</taxon>
        <taxon>Chryseobacterium</taxon>
    </lineage>
</organism>
<dbReference type="PANTHER" id="PTHR43283">
    <property type="entry name" value="BETA-LACTAMASE-RELATED"/>
    <property type="match status" value="1"/>
</dbReference>
<proteinExistence type="predicted"/>
<evidence type="ECO:0000259" key="1">
    <source>
        <dbReference type="Pfam" id="PF00144"/>
    </source>
</evidence>
<feature type="domain" description="Beta-lactamase-related" evidence="1">
    <location>
        <begin position="254"/>
        <end position="527"/>
    </location>
</feature>
<evidence type="ECO:0000313" key="2">
    <source>
        <dbReference type="EMBL" id="MBK1896041.1"/>
    </source>
</evidence>
<dbReference type="Proteomes" id="UP000628669">
    <property type="component" value="Unassembled WGS sequence"/>
</dbReference>
<keyword evidence="3" id="KW-1185">Reference proteome</keyword>
<gene>
    <name evidence="2" type="ORF">JHL15_09785</name>
</gene>
<dbReference type="InterPro" id="IPR050789">
    <property type="entry name" value="Diverse_Enzym_Activities"/>
</dbReference>
<sequence>MKNIIVLLLIFSAFFNQLDAQKKNVSQKSGSGNELYSKNIGKVFFLSSFKNLNQISKNDVLKKYTLTNKNDLYFVASFDKPLTHYKSELDPNTPKDSLFKKGNYQFTLWVDNHEIYRSNLLPGAPYQKVQDTALILNRPLINNTNGQGTWSESFWNRFMANGGEKALQDGQHTLRLEIRAYINTNNETKVSNVLAKGELLLNVLRHPKIDTNHITLNKPSPYNGFEISSKKFNENKIKELKRSIDEGILKKINSIVVINDGKLQIEEYFNGEDRNTLHDPRSVGKSFASTLMGIAIGNHLIKDENQKLSAFYDLKSYQYPAGKDNATLHELLTMSSGFDGDDGNENSLGNEENMYPTSNWVNFTMNLPYDPALKSKWHYFTAGVIVLGDIINKSAPSGLEKFAEEKLFHPLGIKNYKWQYTPQNIPNTAGSIRMNALDFAKYGQLYKNNGIWDGKQIIPQSWVAKTLTRQVQIPDRKEEYYSYLFWNKTFTTGSKKAEAFYCAGNGGNYILIFKDQPLVIVITASAYGQNYAHPQITDIIENFILPAVL</sequence>
<dbReference type="RefSeq" id="WP_200245403.1">
    <property type="nucleotide sequence ID" value="NZ_JAENHK010000008.1"/>
</dbReference>
<evidence type="ECO:0000313" key="3">
    <source>
        <dbReference type="Proteomes" id="UP000628669"/>
    </source>
</evidence>
<dbReference type="SUPFAM" id="SSF56601">
    <property type="entry name" value="beta-lactamase/transpeptidase-like"/>
    <property type="match status" value="1"/>
</dbReference>
<dbReference type="EMBL" id="JAENHK010000008">
    <property type="protein sequence ID" value="MBK1896041.1"/>
    <property type="molecule type" value="Genomic_DNA"/>
</dbReference>
<dbReference type="InterPro" id="IPR001466">
    <property type="entry name" value="Beta-lactam-related"/>
</dbReference>
<keyword evidence="2" id="KW-0378">Hydrolase</keyword>
<comment type="caution">
    <text evidence="2">The sequence shown here is derived from an EMBL/GenBank/DDBJ whole genome shotgun (WGS) entry which is preliminary data.</text>
</comment>
<dbReference type="Gene3D" id="3.40.710.10">
    <property type="entry name" value="DD-peptidase/beta-lactamase superfamily"/>
    <property type="match status" value="1"/>
</dbReference>
<dbReference type="PANTHER" id="PTHR43283:SF7">
    <property type="entry name" value="BETA-LACTAMASE-RELATED DOMAIN-CONTAINING PROTEIN"/>
    <property type="match status" value="1"/>
</dbReference>
<accession>A0ABS1FUG1</accession>